<comment type="caution">
    <text evidence="3">The sequence shown here is derived from an EMBL/GenBank/DDBJ whole genome shotgun (WGS) entry which is preliminary data.</text>
</comment>
<dbReference type="Proteomes" id="UP000649617">
    <property type="component" value="Unassembled WGS sequence"/>
</dbReference>
<organism evidence="3 4">
    <name type="scientific">Symbiodinium pilosum</name>
    <name type="common">Dinoflagellate</name>
    <dbReference type="NCBI Taxonomy" id="2952"/>
    <lineage>
        <taxon>Eukaryota</taxon>
        <taxon>Sar</taxon>
        <taxon>Alveolata</taxon>
        <taxon>Dinophyceae</taxon>
        <taxon>Suessiales</taxon>
        <taxon>Symbiodiniaceae</taxon>
        <taxon>Symbiodinium</taxon>
    </lineage>
</organism>
<feature type="region of interest" description="Disordered" evidence="2">
    <location>
        <begin position="70"/>
        <end position="99"/>
    </location>
</feature>
<dbReference type="InterPro" id="IPR011010">
    <property type="entry name" value="DNA_brk_join_enz"/>
</dbReference>
<reference evidence="3" key="1">
    <citation type="submission" date="2021-02" db="EMBL/GenBank/DDBJ databases">
        <authorList>
            <person name="Dougan E. K."/>
            <person name="Rhodes N."/>
            <person name="Thang M."/>
            <person name="Chan C."/>
        </authorList>
    </citation>
    <scope>NUCLEOTIDE SEQUENCE</scope>
</reference>
<dbReference type="SUPFAM" id="SSF56349">
    <property type="entry name" value="DNA breaking-rejoining enzymes"/>
    <property type="match status" value="1"/>
</dbReference>
<name>A0A812IWN8_SYMPI</name>
<proteinExistence type="predicted"/>
<accession>A0A812IWN8</accession>
<evidence type="ECO:0000313" key="3">
    <source>
        <dbReference type="EMBL" id="CAE7191455.1"/>
    </source>
</evidence>
<evidence type="ECO:0000313" key="4">
    <source>
        <dbReference type="Proteomes" id="UP000649617"/>
    </source>
</evidence>
<keyword evidence="4" id="KW-1185">Reference proteome</keyword>
<dbReference type="GO" id="GO:0015074">
    <property type="term" value="P:DNA integration"/>
    <property type="evidence" value="ECO:0007669"/>
    <property type="project" value="InterPro"/>
</dbReference>
<dbReference type="InterPro" id="IPR013762">
    <property type="entry name" value="Integrase-like_cat_sf"/>
</dbReference>
<dbReference type="GO" id="GO:0006310">
    <property type="term" value="P:DNA recombination"/>
    <property type="evidence" value="ECO:0007669"/>
    <property type="project" value="UniProtKB-KW"/>
</dbReference>
<dbReference type="Gene3D" id="1.10.443.10">
    <property type="entry name" value="Intergrase catalytic core"/>
    <property type="match status" value="1"/>
</dbReference>
<dbReference type="OrthoDB" id="438530at2759"/>
<protein>
    <submittedName>
        <fullName evidence="3">Uncharacterized protein</fullName>
    </submittedName>
</protein>
<evidence type="ECO:0000256" key="2">
    <source>
        <dbReference type="SAM" id="MobiDB-lite"/>
    </source>
</evidence>
<sequence>MGLRRLCWTAKNCGATALTLTDSMVACLAFEKGRSGSSGLNALCRRAAAYSIGCQIQWRLLHITTDRNVADEPSRRWGPDFERPSDSKHRGRRNTIDDATQGIRVDAAGDFTDFVSNFGNPTCSATSSCSSASTPRYFLEVFCGAGRLTRAVAGAGMRALPDMEIAKGHQFDLLNPSVQKVIFDLTRDGRLWQACPEECLGVALPKDVAIYLNGREKAQLRAHRLRQAVAGRALRLAHQDTDECFLLDARRYLKTHPVVFGNFTAQDLAKLVGYFGYSGPQLPARLQLRALKVTQKTLDSYHRHVQDFQAWASSKRQKVTAKNLDRLVVRYLTQLALEDAVLPSEGACLVFGLHMLKCTVPKADFLPEAQEALAAWRKIAPGGMRLPVPEEFVFDMATLAIDEAHPDIAFAMALQLDTLHIGFPAGGRYNKWSIVAAPFDLGNSTKTGKYDDSVLVADKADRAWLTEATQLYVAKVTDELFPSLTLAKYEKWLKQAATKLGYKTPCVMPHILRHAGTSNDAFRKRRSLADIQKRGRWEAKKSVSRYEKHALLLKRWEQADSNRNQTIRVRSQALPRRLLSALRQR</sequence>
<dbReference type="AlphaFoldDB" id="A0A812IWN8"/>
<dbReference type="EMBL" id="CAJNIZ010001460">
    <property type="protein sequence ID" value="CAE7191455.1"/>
    <property type="molecule type" value="Genomic_DNA"/>
</dbReference>
<keyword evidence="1" id="KW-0233">DNA recombination</keyword>
<gene>
    <name evidence="3" type="ORF">SPIL2461_LOCUS1506</name>
</gene>
<feature type="compositionally biased region" description="Basic and acidic residues" evidence="2">
    <location>
        <begin position="70"/>
        <end position="88"/>
    </location>
</feature>
<evidence type="ECO:0000256" key="1">
    <source>
        <dbReference type="ARBA" id="ARBA00023172"/>
    </source>
</evidence>
<dbReference type="GO" id="GO:0003677">
    <property type="term" value="F:DNA binding"/>
    <property type="evidence" value="ECO:0007669"/>
    <property type="project" value="InterPro"/>
</dbReference>